<dbReference type="Proteomes" id="UP001603013">
    <property type="component" value="Unassembled WGS sequence"/>
</dbReference>
<feature type="compositionally biased region" description="Pro residues" evidence="1">
    <location>
        <begin position="11"/>
        <end position="27"/>
    </location>
</feature>
<accession>A0ABW6YMD9</accession>
<evidence type="ECO:0000313" key="3">
    <source>
        <dbReference type="Proteomes" id="UP001603013"/>
    </source>
</evidence>
<keyword evidence="3" id="KW-1185">Reference proteome</keyword>
<organism evidence="2 3">
    <name type="scientific">Streptomyces lateritius</name>
    <dbReference type="NCBI Taxonomy" id="67313"/>
    <lineage>
        <taxon>Bacteria</taxon>
        <taxon>Bacillati</taxon>
        <taxon>Actinomycetota</taxon>
        <taxon>Actinomycetes</taxon>
        <taxon>Kitasatosporales</taxon>
        <taxon>Streptomycetaceae</taxon>
        <taxon>Streptomyces</taxon>
    </lineage>
</organism>
<evidence type="ECO:0000256" key="1">
    <source>
        <dbReference type="SAM" id="MobiDB-lite"/>
    </source>
</evidence>
<gene>
    <name evidence="2" type="ORF">ACF05T_32345</name>
</gene>
<dbReference type="RefSeq" id="WP_391937496.1">
    <property type="nucleotide sequence ID" value="NZ_JBIBSM010000024.1"/>
</dbReference>
<reference evidence="2 3" key="1">
    <citation type="submission" date="2024-10" db="EMBL/GenBank/DDBJ databases">
        <title>The Natural Products Discovery Center: Release of the First 8490 Sequenced Strains for Exploring Actinobacteria Biosynthetic Diversity.</title>
        <authorList>
            <person name="Kalkreuter E."/>
            <person name="Kautsar S.A."/>
            <person name="Yang D."/>
            <person name="Bader C.D."/>
            <person name="Teijaro C.N."/>
            <person name="Fluegel L."/>
            <person name="Davis C.M."/>
            <person name="Simpson J.R."/>
            <person name="Lauterbach L."/>
            <person name="Steele A.D."/>
            <person name="Gui C."/>
            <person name="Meng S."/>
            <person name="Li G."/>
            <person name="Viehrig K."/>
            <person name="Ye F."/>
            <person name="Su P."/>
            <person name="Kiefer A.F."/>
            <person name="Nichols A."/>
            <person name="Cepeda A.J."/>
            <person name="Yan W."/>
            <person name="Fan B."/>
            <person name="Jiang Y."/>
            <person name="Adhikari A."/>
            <person name="Zheng C.-J."/>
            <person name="Schuster L."/>
            <person name="Cowan T.M."/>
            <person name="Smanski M.J."/>
            <person name="Chevrette M.G."/>
            <person name="De Carvalho L.P.S."/>
            <person name="Shen B."/>
        </authorList>
    </citation>
    <scope>NUCLEOTIDE SEQUENCE [LARGE SCALE GENOMIC DNA]</scope>
    <source>
        <strain evidence="2 3">NPDC015755</strain>
    </source>
</reference>
<sequence length="110" mass="11958">MLVAHLSQPASPAPQEAPGPDPAPAPAPALDAKDVLTAAERFPWALAAAGERHWPDGEFLDVALSAVRPEERQGYIERLEAFVEQHRARLEELLRTYGPGSRPASHGRYS</sequence>
<name>A0ABW6YMD9_9ACTN</name>
<dbReference type="EMBL" id="JBIBSM010000024">
    <property type="protein sequence ID" value="MFF8280704.1"/>
    <property type="molecule type" value="Genomic_DNA"/>
</dbReference>
<evidence type="ECO:0000313" key="2">
    <source>
        <dbReference type="EMBL" id="MFF8280704.1"/>
    </source>
</evidence>
<protein>
    <submittedName>
        <fullName evidence="2">Uncharacterized protein</fullName>
    </submittedName>
</protein>
<proteinExistence type="predicted"/>
<feature type="region of interest" description="Disordered" evidence="1">
    <location>
        <begin position="1"/>
        <end position="30"/>
    </location>
</feature>
<comment type="caution">
    <text evidence="2">The sequence shown here is derived from an EMBL/GenBank/DDBJ whole genome shotgun (WGS) entry which is preliminary data.</text>
</comment>